<organism evidence="2 3">
    <name type="scientific">Circulifer tenellus virus 1</name>
    <dbReference type="NCBI Taxonomy" id="862944"/>
    <lineage>
        <taxon>Viruses</taxon>
        <taxon>Riboviria</taxon>
        <taxon>Orthornavirae</taxon>
        <taxon>Duplornaviricota</taxon>
        <taxon>Chrymotiviricetes</taxon>
        <taxon>Ghabrivirales</taxon>
        <taxon>Alphatotivirineae</taxon>
        <taxon>Spiciviridae</taxon>
        <taxon>Spicivirus</taxon>
        <taxon>Spicivirus ni</taxon>
    </lineage>
</organism>
<dbReference type="RefSeq" id="YP_003800002.1">
    <property type="nucleotide sequence ID" value="NC_014360.1"/>
</dbReference>
<feature type="compositionally biased region" description="Low complexity" evidence="1">
    <location>
        <begin position="25"/>
        <end position="48"/>
    </location>
</feature>
<keyword evidence="3" id="KW-1185">Reference proteome</keyword>
<feature type="compositionally biased region" description="Pro residues" evidence="1">
    <location>
        <begin position="137"/>
        <end position="146"/>
    </location>
</feature>
<evidence type="ECO:0000313" key="3">
    <source>
        <dbReference type="Proteomes" id="UP000243672"/>
    </source>
</evidence>
<feature type="region of interest" description="Disordered" evidence="1">
    <location>
        <begin position="1101"/>
        <end position="1133"/>
    </location>
</feature>
<accession>D9D9L9</accession>
<dbReference type="PANTHER" id="PTHR48125">
    <property type="entry name" value="LP07818P1"/>
    <property type="match status" value="1"/>
</dbReference>
<gene>
    <name evidence="2" type="primary">PArp</name>
</gene>
<evidence type="ECO:0000313" key="2">
    <source>
        <dbReference type="EMBL" id="ADK12923.1"/>
    </source>
</evidence>
<dbReference type="PANTHER" id="PTHR48125:SF12">
    <property type="entry name" value="AT HOOK TRANSCRIPTION FACTOR FAMILY-RELATED"/>
    <property type="match status" value="1"/>
</dbReference>
<feature type="compositionally biased region" description="Pro residues" evidence="1">
    <location>
        <begin position="1"/>
        <end position="13"/>
    </location>
</feature>
<dbReference type="GeneID" id="9486893"/>
<sequence length="1133" mass="121854">MTPPPSVPQPPAHSRPEEGAKAPQTAPLGATPPLQPQGPLAGGAPSPLMGEHEPGTPSIEPNPTSRGLQLGALDDAPVPNLLEHNDLDQPTQSGESAEPPHQGALGVEPPLQAPPPQEEGEVRVVRHPSPSRSQSPDQPPPQPLPPLTQSDPITPPQSQPPSSPQPSRPPTPPPPSQPTQQELPHPPLPQQPHPLASRSAPHEKLLFRLIPTGSENWIHAVAGVAEKVAPALVAIGIGYAAPELLPFLPALSSEAEAAVLESAEAASAWAALRPSLIEQVNAQPPQTLGEALRQFQDQVGRPNLVRAPDQPLRLPTQAAEMRRKDVLASAPKYIQLMRQRHPYLFSNQVRHNNLHSAGADHHLRRREMPGARRVKPTHASPHRSLWAGEAQIGDHSIHGAGVSEELLVDMVFEGSATPNFFSRFGTTLRNQDGNFQNIAAAAGVANSGFQIGSGISLAANGGGLEPAHNIWGTVFPSHFGPRAAGAAPQGRHDIVVHAGGPREIGRFTASAISSFIQGGVPSERAVMSALSPYLRIPAANVNVARALVPLILSGWEYYDNSYLYAKLWFYVFLRDVYVAVGGNPPAVVPFPPNVHAPAWINLNGVNNVHTIPNAIDGKSICLVNDKDVFTGNPTDLQIIYWLTAAGSRLDGNAGQPTPDATYIQWEAINVTILAHADEAGAPQAALVSQSSIIDFIHRLATNRAEWSSALKGMYLALDILGIRYSDHDNEQWAVRSNLSPHNPWVPGPADYNFLLRWLLIFPDDPAESRYECNVAAQMAPQTRARVAALYNAAVSTFTTTLLFDLNLTKQHLLQWTTGDAELPPMAQTLFMEALNQYDQSTSPVEAFAMRQVHNAMGTFLGVHACSNLYPEDTWLGNFGQNPGAAVIYQDYGAQTVTLALLNPLVLTEWLTMFPFEWGVIGTQPTLNLAADVKNIGPPALQGWYAYRGSKFYNERVVGDFPVKIVVYGAQVINIISQHNRFGAAAVPAVQRQAADYYGQDASGTTPSWGPAQAIPDLAGFYDANIHIFRPCTVMSYDYVNGQVWSPALLNDNIGPGEAARLKYWTGQRVDNGGIFLPKVGGETAPVRLPAQLNLMRIGGMKSRKANEDAKATPNQDKAGEKPAAEASGAAVNP</sequence>
<dbReference type="EMBL" id="GU979420">
    <property type="protein sequence ID" value="ADK12923.1"/>
    <property type="molecule type" value="Genomic_RNA"/>
</dbReference>
<protein>
    <submittedName>
        <fullName evidence="2">Proline-alanine-rich protein</fullName>
    </submittedName>
</protein>
<dbReference type="KEGG" id="vg:9486893"/>
<dbReference type="OrthoDB" id="29701at10239"/>
<evidence type="ECO:0000256" key="1">
    <source>
        <dbReference type="SAM" id="MobiDB-lite"/>
    </source>
</evidence>
<proteinExistence type="predicted"/>
<reference evidence="2 3" key="1">
    <citation type="journal article" date="2010" name="Virology">
        <title>Plant-feeding insects harbor double-stranded RNA viruses encoding a novel proline-alanine rich protein and a polymerase distantly related to that of fungal viruses.</title>
        <authorList>
            <person name="Spear A."/>
            <person name="Sisterson M.S."/>
            <person name="Yokomi R."/>
            <person name="Stenger D.C."/>
        </authorList>
    </citation>
    <scope>NUCLEOTIDE SEQUENCE [LARGE SCALE GENOMIC DNA]</scope>
</reference>
<name>D9D9L9_9VIRU</name>
<feature type="compositionally biased region" description="Pro residues" evidence="1">
    <location>
        <begin position="153"/>
        <end position="177"/>
    </location>
</feature>
<dbReference type="Proteomes" id="UP000243672">
    <property type="component" value="Segment"/>
</dbReference>
<feature type="region of interest" description="Disordered" evidence="1">
    <location>
        <begin position="1"/>
        <end position="198"/>
    </location>
</feature>